<dbReference type="PROSITE" id="PS51094">
    <property type="entry name" value="PTS_EIIA_TYPE_2"/>
    <property type="match status" value="1"/>
</dbReference>
<evidence type="ECO:0000313" key="2">
    <source>
        <dbReference type="EMBL" id="WNF33594.1"/>
    </source>
</evidence>
<dbReference type="InterPro" id="IPR016152">
    <property type="entry name" value="PTrfase/Anion_transptr"/>
</dbReference>
<dbReference type="EMBL" id="CP134501">
    <property type="protein sequence ID" value="WNF33594.1"/>
    <property type="molecule type" value="Genomic_DNA"/>
</dbReference>
<evidence type="ECO:0000259" key="1">
    <source>
        <dbReference type="PROSITE" id="PS51094"/>
    </source>
</evidence>
<dbReference type="SUPFAM" id="SSF55804">
    <property type="entry name" value="Phoshotransferase/anion transport protein"/>
    <property type="match status" value="1"/>
</dbReference>
<sequence length="155" mass="18034">MEKFVHLDEDIICLDVDKKTNEDVITYMFEKMKKKNYVKESFLKAVLSREKVYSTGLPLENMGVAIPHTDPEHVNIPTVGVAVLREPVTFQMMGNPSQSVEVEIVFILAIKDPNKQLTMLEKLMEMFQNNDEMFKLKNAREKAEIYKILDNKFNF</sequence>
<dbReference type="Pfam" id="PF00359">
    <property type="entry name" value="PTS_EIIA_2"/>
    <property type="match status" value="1"/>
</dbReference>
<gene>
    <name evidence="2" type="ORF">RI196_02565</name>
</gene>
<evidence type="ECO:0000313" key="3">
    <source>
        <dbReference type="Proteomes" id="UP001303701"/>
    </source>
</evidence>
<dbReference type="RefSeq" id="WP_066246921.1">
    <property type="nucleotide sequence ID" value="NZ_CP134501.1"/>
</dbReference>
<organism evidence="2 3">
    <name type="scientific">Aeribacillus composti</name>
    <dbReference type="NCBI Taxonomy" id="1868734"/>
    <lineage>
        <taxon>Bacteria</taxon>
        <taxon>Bacillati</taxon>
        <taxon>Bacillota</taxon>
        <taxon>Bacilli</taxon>
        <taxon>Bacillales</taxon>
        <taxon>Bacillaceae</taxon>
        <taxon>Aeribacillus</taxon>
    </lineage>
</organism>
<accession>A0ABY9WBS0</accession>
<dbReference type="PANTHER" id="PTHR47738:SF3">
    <property type="entry name" value="PHOSPHOTRANSFERASE SYSTEM MANNITOL_FRUCTOSE-SPECIFIC IIA DOMAIN CONTAINING PROTEIN"/>
    <property type="match status" value="1"/>
</dbReference>
<dbReference type="Proteomes" id="UP001303701">
    <property type="component" value="Chromosome"/>
</dbReference>
<dbReference type="Gene3D" id="3.40.930.10">
    <property type="entry name" value="Mannitol-specific EII, Chain A"/>
    <property type="match status" value="1"/>
</dbReference>
<feature type="domain" description="PTS EIIA type-2" evidence="1">
    <location>
        <begin position="5"/>
        <end position="152"/>
    </location>
</feature>
<dbReference type="CDD" id="cd00211">
    <property type="entry name" value="PTS_IIA_fru"/>
    <property type="match status" value="1"/>
</dbReference>
<dbReference type="GeneID" id="301124823"/>
<name>A0ABY9WBS0_9BACI</name>
<keyword evidence="3" id="KW-1185">Reference proteome</keyword>
<reference evidence="2 3" key="1">
    <citation type="submission" date="2023-09" db="EMBL/GenBank/DDBJ databases">
        <title>Different Types of Thermotolerant Ring-Cleaving Dioxygenases derived from Aeribacillus composti HB-1 applied for multiple aromatic hydrocarbons removal.</title>
        <authorList>
            <person name="Cao L."/>
            <person name="Li M."/>
            <person name="Ma T."/>
        </authorList>
    </citation>
    <scope>NUCLEOTIDE SEQUENCE [LARGE SCALE GENOMIC DNA]</scope>
    <source>
        <strain evidence="2 3">HB-1</strain>
    </source>
</reference>
<keyword evidence="2" id="KW-0813">Transport</keyword>
<dbReference type="InterPro" id="IPR051541">
    <property type="entry name" value="PTS_SugarTrans_NitroReg"/>
</dbReference>
<keyword evidence="2" id="KW-0762">Sugar transport</keyword>
<protein>
    <submittedName>
        <fullName evidence="2">PTS sugar transporter subunit IIA</fullName>
    </submittedName>
</protein>
<proteinExistence type="predicted"/>
<dbReference type="PANTHER" id="PTHR47738">
    <property type="entry name" value="PTS SYSTEM FRUCTOSE-LIKE EIIA COMPONENT-RELATED"/>
    <property type="match status" value="1"/>
</dbReference>
<dbReference type="InterPro" id="IPR002178">
    <property type="entry name" value="PTS_EIIA_type-2_dom"/>
</dbReference>